<evidence type="ECO:0000313" key="2">
    <source>
        <dbReference type="Proteomes" id="UP000186922"/>
    </source>
</evidence>
<accession>A0A1D1WBT7</accession>
<proteinExistence type="predicted"/>
<gene>
    <name evidence="1" type="primary">RvY_19309-1</name>
    <name evidence="1" type="synonym">RvY_19309.1</name>
    <name evidence="1" type="ORF">RvY_19309</name>
</gene>
<keyword evidence="2" id="KW-1185">Reference proteome</keyword>
<dbReference type="Proteomes" id="UP000186922">
    <property type="component" value="Unassembled WGS sequence"/>
</dbReference>
<dbReference type="EMBL" id="BDGG01000029">
    <property type="protein sequence ID" value="GAV09834.1"/>
    <property type="molecule type" value="Genomic_DNA"/>
</dbReference>
<evidence type="ECO:0000313" key="1">
    <source>
        <dbReference type="EMBL" id="GAV09834.1"/>
    </source>
</evidence>
<dbReference type="AlphaFoldDB" id="A0A1D1WBT7"/>
<name>A0A1D1WBT7_RAMVA</name>
<comment type="caution">
    <text evidence="1">The sequence shown here is derived from an EMBL/GenBank/DDBJ whole genome shotgun (WGS) entry which is preliminary data.</text>
</comment>
<sequence>MTWLKLRRRNLSVSCGGPFQTGNLFHLNSELTLCLSSQDDLLRDCFQNLANHTTWERYSLPKAEQSAVDTHPTIKSRKINYLFSTM</sequence>
<protein>
    <submittedName>
        <fullName evidence="1">Uncharacterized protein</fullName>
    </submittedName>
</protein>
<organism evidence="1 2">
    <name type="scientific">Ramazzottius varieornatus</name>
    <name type="common">Water bear</name>
    <name type="synonym">Tardigrade</name>
    <dbReference type="NCBI Taxonomy" id="947166"/>
    <lineage>
        <taxon>Eukaryota</taxon>
        <taxon>Metazoa</taxon>
        <taxon>Ecdysozoa</taxon>
        <taxon>Tardigrada</taxon>
        <taxon>Eutardigrada</taxon>
        <taxon>Parachela</taxon>
        <taxon>Hypsibioidea</taxon>
        <taxon>Ramazzottiidae</taxon>
        <taxon>Ramazzottius</taxon>
    </lineage>
</organism>
<reference evidence="1 2" key="1">
    <citation type="journal article" date="2016" name="Nat. Commun.">
        <title>Extremotolerant tardigrade genome and improved radiotolerance of human cultured cells by tardigrade-unique protein.</title>
        <authorList>
            <person name="Hashimoto T."/>
            <person name="Horikawa D.D."/>
            <person name="Saito Y."/>
            <person name="Kuwahara H."/>
            <person name="Kozuka-Hata H."/>
            <person name="Shin-I T."/>
            <person name="Minakuchi Y."/>
            <person name="Ohishi K."/>
            <person name="Motoyama A."/>
            <person name="Aizu T."/>
            <person name="Enomoto A."/>
            <person name="Kondo K."/>
            <person name="Tanaka S."/>
            <person name="Hara Y."/>
            <person name="Koshikawa S."/>
            <person name="Sagara H."/>
            <person name="Miura T."/>
            <person name="Yokobori S."/>
            <person name="Miyagawa K."/>
            <person name="Suzuki Y."/>
            <person name="Kubo T."/>
            <person name="Oyama M."/>
            <person name="Kohara Y."/>
            <person name="Fujiyama A."/>
            <person name="Arakawa K."/>
            <person name="Katayama T."/>
            <person name="Toyoda A."/>
            <person name="Kunieda T."/>
        </authorList>
    </citation>
    <scope>NUCLEOTIDE SEQUENCE [LARGE SCALE GENOMIC DNA]</scope>
    <source>
        <strain evidence="1 2">YOKOZUNA-1</strain>
    </source>
</reference>